<evidence type="ECO:0000313" key="1">
    <source>
        <dbReference type="EMBL" id="GIY73480.1"/>
    </source>
</evidence>
<dbReference type="GO" id="GO:0003964">
    <property type="term" value="F:RNA-directed DNA polymerase activity"/>
    <property type="evidence" value="ECO:0007669"/>
    <property type="project" value="UniProtKB-KW"/>
</dbReference>
<dbReference type="GO" id="GO:0003676">
    <property type="term" value="F:nucleic acid binding"/>
    <property type="evidence" value="ECO:0007669"/>
    <property type="project" value="InterPro"/>
</dbReference>
<dbReference type="AlphaFoldDB" id="A0AAV4VSW3"/>
<dbReference type="Proteomes" id="UP001054837">
    <property type="component" value="Unassembled WGS sequence"/>
</dbReference>
<evidence type="ECO:0000313" key="2">
    <source>
        <dbReference type="Proteomes" id="UP001054837"/>
    </source>
</evidence>
<reference evidence="1 2" key="1">
    <citation type="submission" date="2021-06" db="EMBL/GenBank/DDBJ databases">
        <title>Caerostris darwini draft genome.</title>
        <authorList>
            <person name="Kono N."/>
            <person name="Arakawa K."/>
        </authorList>
    </citation>
    <scope>NUCLEOTIDE SEQUENCE [LARGE SCALE GENOMIC DNA]</scope>
</reference>
<organism evidence="1 2">
    <name type="scientific">Caerostris darwini</name>
    <dbReference type="NCBI Taxonomy" id="1538125"/>
    <lineage>
        <taxon>Eukaryota</taxon>
        <taxon>Metazoa</taxon>
        <taxon>Ecdysozoa</taxon>
        <taxon>Arthropoda</taxon>
        <taxon>Chelicerata</taxon>
        <taxon>Arachnida</taxon>
        <taxon>Araneae</taxon>
        <taxon>Araneomorphae</taxon>
        <taxon>Entelegynae</taxon>
        <taxon>Araneoidea</taxon>
        <taxon>Araneidae</taxon>
        <taxon>Caerostris</taxon>
    </lineage>
</organism>
<keyword evidence="2" id="KW-1185">Reference proteome</keyword>
<dbReference type="Gene3D" id="3.30.420.10">
    <property type="entry name" value="Ribonuclease H-like superfamily/Ribonuclease H"/>
    <property type="match status" value="1"/>
</dbReference>
<dbReference type="InterPro" id="IPR012337">
    <property type="entry name" value="RNaseH-like_sf"/>
</dbReference>
<keyword evidence="1" id="KW-0808">Transferase</keyword>
<keyword evidence="1" id="KW-0548">Nucleotidyltransferase</keyword>
<keyword evidence="1" id="KW-0695">RNA-directed DNA polymerase</keyword>
<protein>
    <submittedName>
        <fullName evidence="1">Reverse transcriptase</fullName>
    </submittedName>
</protein>
<comment type="caution">
    <text evidence="1">The sequence shown here is derived from an EMBL/GenBank/DDBJ whole genome shotgun (WGS) entry which is preliminary data.</text>
</comment>
<proteinExistence type="predicted"/>
<dbReference type="EMBL" id="BPLQ01013612">
    <property type="protein sequence ID" value="GIY73480.1"/>
    <property type="molecule type" value="Genomic_DNA"/>
</dbReference>
<dbReference type="SUPFAM" id="SSF53098">
    <property type="entry name" value="Ribonuclease H-like"/>
    <property type="match status" value="1"/>
</dbReference>
<dbReference type="InterPro" id="IPR036397">
    <property type="entry name" value="RNaseH_sf"/>
</dbReference>
<accession>A0AAV4VSW3</accession>
<name>A0AAV4VSW3_9ARAC</name>
<gene>
    <name evidence="1" type="primary">POL_879</name>
    <name evidence="1" type="ORF">CDAR_584261</name>
</gene>
<sequence>MNAVLQQVFCTFDIDQILTPVYYPQVSPVERKNRDLKPCLAILIDDTFDRWSEKLPSIRFALNSSKSDTIGHISTYLKFGRELRRTFNVVHYQKFCGRHITLFLISRVLETLDHDLKDC</sequence>